<feature type="region of interest" description="Disordered" evidence="7">
    <location>
        <begin position="507"/>
        <end position="599"/>
    </location>
</feature>
<dbReference type="InterPro" id="IPR030456">
    <property type="entry name" value="TF_fork_head_CS_2"/>
</dbReference>
<feature type="compositionally biased region" description="Low complexity" evidence="7">
    <location>
        <begin position="456"/>
        <end position="466"/>
    </location>
</feature>
<dbReference type="SMART" id="SM00240">
    <property type="entry name" value="FHA"/>
    <property type="match status" value="1"/>
</dbReference>
<dbReference type="STRING" id="70415.A0A5S6QQV0"/>
<accession>A0A5S6QQV0</accession>
<dbReference type="InterPro" id="IPR000253">
    <property type="entry name" value="FHA_dom"/>
</dbReference>
<dbReference type="Pfam" id="PF00498">
    <property type="entry name" value="FHA"/>
    <property type="match status" value="1"/>
</dbReference>
<evidence type="ECO:0000313" key="10">
    <source>
        <dbReference type="Proteomes" id="UP000046395"/>
    </source>
</evidence>
<feature type="DNA-binding region" description="Fork-head" evidence="6">
    <location>
        <begin position="294"/>
        <end position="389"/>
    </location>
</feature>
<feature type="domain" description="FHA" evidence="8">
    <location>
        <begin position="70"/>
        <end position="124"/>
    </location>
</feature>
<evidence type="ECO:0000256" key="2">
    <source>
        <dbReference type="ARBA" id="ARBA00023015"/>
    </source>
</evidence>
<dbReference type="PANTHER" id="PTHR45881:SF6">
    <property type="entry name" value="FORK-HEAD DOMAIN-CONTAINING PROTEIN"/>
    <property type="match status" value="1"/>
</dbReference>
<evidence type="ECO:0000313" key="11">
    <source>
        <dbReference type="WBParaSite" id="TMUE_2000009533.1"/>
    </source>
</evidence>
<dbReference type="InterPro" id="IPR008984">
    <property type="entry name" value="SMAD_FHA_dom_sf"/>
</dbReference>
<dbReference type="GO" id="GO:0003700">
    <property type="term" value="F:DNA-binding transcription factor activity"/>
    <property type="evidence" value="ECO:0007669"/>
    <property type="project" value="InterPro"/>
</dbReference>
<dbReference type="InterPro" id="IPR036390">
    <property type="entry name" value="WH_DNA-bd_sf"/>
</dbReference>
<feature type="compositionally biased region" description="Polar residues" evidence="7">
    <location>
        <begin position="272"/>
        <end position="285"/>
    </location>
</feature>
<keyword evidence="3 6" id="KW-0238">DNA-binding</keyword>
<evidence type="ECO:0000256" key="5">
    <source>
        <dbReference type="ARBA" id="ARBA00023242"/>
    </source>
</evidence>
<dbReference type="Pfam" id="PF00250">
    <property type="entry name" value="Forkhead"/>
    <property type="match status" value="1"/>
</dbReference>
<name>A0A5S6QQV0_TRIMR</name>
<evidence type="ECO:0000259" key="8">
    <source>
        <dbReference type="PROSITE" id="PS50006"/>
    </source>
</evidence>
<comment type="subcellular location">
    <subcellularLocation>
        <location evidence="1 6">Nucleus</location>
    </subcellularLocation>
</comment>
<organism evidence="10 11">
    <name type="scientific">Trichuris muris</name>
    <name type="common">Mouse whipworm</name>
    <dbReference type="NCBI Taxonomy" id="70415"/>
    <lineage>
        <taxon>Eukaryota</taxon>
        <taxon>Metazoa</taxon>
        <taxon>Ecdysozoa</taxon>
        <taxon>Nematoda</taxon>
        <taxon>Enoplea</taxon>
        <taxon>Dorylaimia</taxon>
        <taxon>Trichinellida</taxon>
        <taxon>Trichuridae</taxon>
        <taxon>Trichuris</taxon>
    </lineage>
</organism>
<dbReference type="SUPFAM" id="SSF49879">
    <property type="entry name" value="SMAD/FHA domain"/>
    <property type="match status" value="1"/>
</dbReference>
<keyword evidence="2" id="KW-0805">Transcription regulation</keyword>
<evidence type="ECO:0000256" key="4">
    <source>
        <dbReference type="ARBA" id="ARBA00023163"/>
    </source>
</evidence>
<dbReference type="PROSITE" id="PS50006">
    <property type="entry name" value="FHA_DOMAIN"/>
    <property type="match status" value="1"/>
</dbReference>
<dbReference type="GO" id="GO:0005634">
    <property type="term" value="C:nucleus"/>
    <property type="evidence" value="ECO:0007669"/>
    <property type="project" value="UniProtKB-SubCell"/>
</dbReference>
<keyword evidence="10" id="KW-1185">Reference proteome</keyword>
<dbReference type="GO" id="GO:0043565">
    <property type="term" value="F:sequence-specific DNA binding"/>
    <property type="evidence" value="ECO:0007669"/>
    <property type="project" value="InterPro"/>
</dbReference>
<dbReference type="SUPFAM" id="SSF46785">
    <property type="entry name" value="Winged helix' DNA-binding domain"/>
    <property type="match status" value="1"/>
</dbReference>
<dbReference type="CDD" id="cd20026">
    <property type="entry name" value="FH_FOXK"/>
    <property type="match status" value="1"/>
</dbReference>
<keyword evidence="4" id="KW-0804">Transcription</keyword>
<dbReference type="InterPro" id="IPR036388">
    <property type="entry name" value="WH-like_DNA-bd_sf"/>
</dbReference>
<feature type="compositionally biased region" description="Low complexity" evidence="7">
    <location>
        <begin position="215"/>
        <end position="228"/>
    </location>
</feature>
<evidence type="ECO:0000256" key="7">
    <source>
        <dbReference type="SAM" id="MobiDB-lite"/>
    </source>
</evidence>
<dbReference type="FunFam" id="1.10.10.10:FF:000030">
    <property type="entry name" value="Forkhead box protein K2"/>
    <property type="match status" value="1"/>
</dbReference>
<evidence type="ECO:0000256" key="6">
    <source>
        <dbReference type="PROSITE-ProRule" id="PRU00089"/>
    </source>
</evidence>
<dbReference type="PROSITE" id="PS50039">
    <property type="entry name" value="FORK_HEAD_3"/>
    <property type="match status" value="1"/>
</dbReference>
<dbReference type="PANTHER" id="PTHR45881">
    <property type="entry name" value="CHECKPOINT SUPPRESSOR 1-LIKE, ISOFORM A-RELATED"/>
    <property type="match status" value="1"/>
</dbReference>
<feature type="region of interest" description="Disordered" evidence="7">
    <location>
        <begin position="272"/>
        <end position="292"/>
    </location>
</feature>
<feature type="compositionally biased region" description="Polar residues" evidence="7">
    <location>
        <begin position="191"/>
        <end position="206"/>
    </location>
</feature>
<feature type="region of interest" description="Disordered" evidence="7">
    <location>
        <begin position="449"/>
        <end position="470"/>
    </location>
</feature>
<protein>
    <submittedName>
        <fullName evidence="11">Fork-head domain-containing protein</fullName>
    </submittedName>
</protein>
<evidence type="ECO:0000259" key="9">
    <source>
        <dbReference type="PROSITE" id="PS50039"/>
    </source>
</evidence>
<dbReference type="PROSITE" id="PS00657">
    <property type="entry name" value="FORK_HEAD_1"/>
    <property type="match status" value="1"/>
</dbReference>
<dbReference type="AlphaFoldDB" id="A0A5S6QQV0"/>
<feature type="compositionally biased region" description="Low complexity" evidence="7">
    <location>
        <begin position="563"/>
        <end position="573"/>
    </location>
</feature>
<keyword evidence="5 6" id="KW-0539">Nucleus</keyword>
<proteinExistence type="predicted"/>
<reference evidence="11" key="1">
    <citation type="submission" date="2019-12" db="UniProtKB">
        <authorList>
            <consortium name="WormBaseParasite"/>
        </authorList>
    </citation>
    <scope>IDENTIFICATION</scope>
</reference>
<feature type="region of interest" description="Disordered" evidence="7">
    <location>
        <begin position="620"/>
        <end position="639"/>
    </location>
</feature>
<evidence type="ECO:0000256" key="1">
    <source>
        <dbReference type="ARBA" id="ARBA00004123"/>
    </source>
</evidence>
<dbReference type="WBParaSite" id="TMUE_2000009533.1">
    <property type="protein sequence ID" value="TMUE_2000009533.1"/>
    <property type="gene ID" value="WBGene00286949"/>
</dbReference>
<sequence length="700" mass="76372">MVLTLPRNHRCCRQSAAVDFALPVSQLEPNTDDANRRLSWLYDEKDTTGRVPLARIDGDEVSFVVCKSRVVIGRHSQRSPPDIGIVDRGCLVSRAHLELQLQANGRWTLLCNGKNGIFVDSTIHRRDASVACCIPDECTLRFPSTELRLHFRSLTRCGYSEGRDVTGASSAFADEDSGYSSLLLANEDISRSSMSSLPDTPGPSSSRTRDEQILSSSSTSSRSSSSTVDMVVASSDVDAFSGSKVHGDGCNQRQSDERNFLSEEVISDYLASSNSAGMKETGNNGDESKFEREKPPYSYAQLIVQAIASTAEKQLTLSGIYAYIIKNYPYYRTCDKSWQNSIRHNLSLNRYFVKIPRSQDEPGKGNFWGLDSPCEAKLMQFAFRQRRGRQLPCCGMEQKATANCSHQTDVSGIARSTGATDSKTAESCRSDVGQQRRFVTDKLAPQRHGIVKPGRCSESTATSASAKSDDCTSNVENFVCFNRQNEGLPNTPSPVVMIARSDVSPIDRKRRMSSVDRLGRFSSQSAPSSPKRHAQRCSGGPFSITMDESDGRQRLQLCPSPPSFVSVTSPDTSALKALSDESRSRRSSETSQNSSKSLCSTPVYELIHNGAGKLSQLKEVTSTATDSGTEPAASVDKSCQSDAEEMCRSSSIATQTMPTAATNLFPSILAKTMYTAMNSGTMASSNLGSVVNSLVWFPIR</sequence>
<dbReference type="GO" id="GO:0045893">
    <property type="term" value="P:positive regulation of DNA-templated transcription"/>
    <property type="evidence" value="ECO:0007669"/>
    <property type="project" value="UniProtKB-ARBA"/>
</dbReference>
<dbReference type="InterPro" id="IPR001766">
    <property type="entry name" value="Fork_head_dom"/>
</dbReference>
<dbReference type="SMART" id="SM00339">
    <property type="entry name" value="FH"/>
    <property type="match status" value="1"/>
</dbReference>
<dbReference type="Gene3D" id="1.10.10.10">
    <property type="entry name" value="Winged helix-like DNA-binding domain superfamily/Winged helix DNA-binding domain"/>
    <property type="match status" value="1"/>
</dbReference>
<dbReference type="GO" id="GO:0006357">
    <property type="term" value="P:regulation of transcription by RNA polymerase II"/>
    <property type="evidence" value="ECO:0007669"/>
    <property type="project" value="UniProtKB-ARBA"/>
</dbReference>
<feature type="compositionally biased region" description="Basic and acidic residues" evidence="7">
    <location>
        <begin position="578"/>
        <end position="588"/>
    </location>
</feature>
<dbReference type="PRINTS" id="PR00053">
    <property type="entry name" value="FORKHEAD"/>
</dbReference>
<dbReference type="InterPro" id="IPR018122">
    <property type="entry name" value="TF_fork_head_CS_1"/>
</dbReference>
<dbReference type="Proteomes" id="UP000046395">
    <property type="component" value="Unassembled WGS sequence"/>
</dbReference>
<dbReference type="Gene3D" id="2.60.200.20">
    <property type="match status" value="1"/>
</dbReference>
<dbReference type="PROSITE" id="PS00658">
    <property type="entry name" value="FORK_HEAD_2"/>
    <property type="match status" value="1"/>
</dbReference>
<evidence type="ECO:0000256" key="3">
    <source>
        <dbReference type="ARBA" id="ARBA00023125"/>
    </source>
</evidence>
<feature type="domain" description="Fork-head" evidence="9">
    <location>
        <begin position="294"/>
        <end position="389"/>
    </location>
</feature>
<feature type="region of interest" description="Disordered" evidence="7">
    <location>
        <begin position="191"/>
        <end position="228"/>
    </location>
</feature>